<reference evidence="5 6" key="1">
    <citation type="journal article" date="2013" name="Nat. Genet.">
        <title>The genome of the hydatid tapeworm Echinococcus granulosus.</title>
        <authorList>
            <person name="Zheng H."/>
            <person name="Zhang W."/>
            <person name="Zhang L."/>
            <person name="Zhang Z."/>
            <person name="Li J."/>
            <person name="Lu G."/>
            <person name="Zhu Y."/>
            <person name="Wang Y."/>
            <person name="Huang Y."/>
            <person name="Liu J."/>
            <person name="Kang H."/>
            <person name="Chen J."/>
            <person name="Wang L."/>
            <person name="Chen A."/>
            <person name="Yu S."/>
            <person name="Gao Z."/>
            <person name="Jin L."/>
            <person name="Gu W."/>
            <person name="Wang Z."/>
            <person name="Zhao L."/>
            <person name="Shi B."/>
            <person name="Wen H."/>
            <person name="Lin R."/>
            <person name="Jones M.K."/>
            <person name="Brejova B."/>
            <person name="Vinar T."/>
            <person name="Zhao G."/>
            <person name="McManus D.P."/>
            <person name="Chen Z."/>
            <person name="Zhou Y."/>
            <person name="Wang S."/>
        </authorList>
    </citation>
    <scope>NUCLEOTIDE SEQUENCE [LARGE SCALE GENOMIC DNA]</scope>
</reference>
<dbReference type="OMA" id="NYSMTEY"/>
<name>W6UAR3_ECHGR</name>
<gene>
    <name evidence="5" type="ORF">EGR_07512</name>
</gene>
<keyword evidence="6" id="KW-1185">Reference proteome</keyword>
<dbReference type="PANTHER" id="PTHR13005:SF4">
    <property type="entry name" value="CYSTEINE-RICH HYDROPHOBIC PROTEIN"/>
    <property type="match status" value="1"/>
</dbReference>
<keyword evidence="2 3" id="KW-0472">Membrane</keyword>
<dbReference type="KEGG" id="egl:EGR_07512"/>
<evidence type="ECO:0000313" key="5">
    <source>
        <dbReference type="EMBL" id="EUB57636.1"/>
    </source>
</evidence>
<dbReference type="STRING" id="6210.W6UAR3"/>
<dbReference type="CTD" id="36343227"/>
<proteinExistence type="predicted"/>
<feature type="transmembrane region" description="Helical" evidence="3">
    <location>
        <begin position="127"/>
        <end position="147"/>
    </location>
</feature>
<keyword evidence="3" id="KW-0812">Transmembrane</keyword>
<feature type="domain" description="Golgin subfamily A member 7/ERF4" evidence="4">
    <location>
        <begin position="88"/>
        <end position="176"/>
    </location>
</feature>
<sequence>MRYVIQISVGRATETGIKTTSQESTEGLGGLTGIGGARLGAISGLSGLCVLAVVVIYEIPEVYVPITKADPIIIRGSGDITIFGMNNAFSNDFPPELHGKVAPEEFQETISKVNSQLRRSMSINLKWLLCGFICCFCTLGCSMWPAICVNRKVKRSIEKTLELENARLYCQLGLNWSLAKQRSSEPVVLMEYVLRLDFIPKCSVYQPD</sequence>
<dbReference type="Proteomes" id="UP000019149">
    <property type="component" value="Unassembled WGS sequence"/>
</dbReference>
<dbReference type="GO" id="GO:0016020">
    <property type="term" value="C:membrane"/>
    <property type="evidence" value="ECO:0007669"/>
    <property type="project" value="UniProtKB-SubCell"/>
</dbReference>
<dbReference type="EMBL" id="APAU02000079">
    <property type="protein sequence ID" value="EUB57636.1"/>
    <property type="molecule type" value="Genomic_DNA"/>
</dbReference>
<evidence type="ECO:0000256" key="2">
    <source>
        <dbReference type="ARBA" id="ARBA00023136"/>
    </source>
</evidence>
<evidence type="ECO:0000256" key="1">
    <source>
        <dbReference type="ARBA" id="ARBA00004370"/>
    </source>
</evidence>
<dbReference type="GeneID" id="36343227"/>
<protein>
    <submittedName>
        <fullName evidence="5">Cysteine-rich hydrophobic domain-containing protein</fullName>
    </submittedName>
</protein>
<dbReference type="PANTHER" id="PTHR13005">
    <property type="entry name" value="CYSTEINE-RICH HYDROPHOBIC DOMAIN PROTEIN BRAIN X-LINKED PROTEIN"/>
    <property type="match status" value="1"/>
</dbReference>
<dbReference type="AlphaFoldDB" id="W6UAR3"/>
<dbReference type="Pfam" id="PF10256">
    <property type="entry name" value="Erf4"/>
    <property type="match status" value="1"/>
</dbReference>
<evidence type="ECO:0000313" key="6">
    <source>
        <dbReference type="Proteomes" id="UP000019149"/>
    </source>
</evidence>
<comment type="caution">
    <text evidence="5">The sequence shown here is derived from an EMBL/GenBank/DDBJ whole genome shotgun (WGS) entry which is preliminary data.</text>
</comment>
<accession>W6UAR3</accession>
<organism evidence="5 6">
    <name type="scientific">Echinococcus granulosus</name>
    <name type="common">Hydatid tapeworm</name>
    <dbReference type="NCBI Taxonomy" id="6210"/>
    <lineage>
        <taxon>Eukaryota</taxon>
        <taxon>Metazoa</taxon>
        <taxon>Spiralia</taxon>
        <taxon>Lophotrochozoa</taxon>
        <taxon>Platyhelminthes</taxon>
        <taxon>Cestoda</taxon>
        <taxon>Eucestoda</taxon>
        <taxon>Cyclophyllidea</taxon>
        <taxon>Taeniidae</taxon>
        <taxon>Echinococcus</taxon>
        <taxon>Echinococcus granulosus group</taxon>
    </lineage>
</organism>
<dbReference type="RefSeq" id="XP_024348832.1">
    <property type="nucleotide sequence ID" value="XM_024496761.1"/>
</dbReference>
<evidence type="ECO:0000256" key="3">
    <source>
        <dbReference type="SAM" id="Phobius"/>
    </source>
</evidence>
<keyword evidence="3" id="KW-1133">Transmembrane helix</keyword>
<dbReference type="OrthoDB" id="67682at2759"/>
<comment type="subcellular location">
    <subcellularLocation>
        <location evidence="1">Membrane</location>
    </subcellularLocation>
</comment>
<evidence type="ECO:0000259" key="4">
    <source>
        <dbReference type="Pfam" id="PF10256"/>
    </source>
</evidence>
<dbReference type="InterPro" id="IPR039735">
    <property type="entry name" value="CHIC1/2"/>
</dbReference>
<dbReference type="InterPro" id="IPR019383">
    <property type="entry name" value="Golgin_A_7/ERF4"/>
</dbReference>